<dbReference type="EMBL" id="JARK01001363">
    <property type="protein sequence ID" value="EYC18487.1"/>
    <property type="molecule type" value="Genomic_DNA"/>
</dbReference>
<proteinExistence type="predicted"/>
<dbReference type="Proteomes" id="UP000024635">
    <property type="component" value="Unassembled WGS sequence"/>
</dbReference>
<dbReference type="AlphaFoldDB" id="A0A016UUK2"/>
<accession>A0A016UUK2</accession>
<sequence>MRGDISDMAAMEQHTSPCISSLLNAEAPLSHSGTLLQEFPCNRAPAHAYYTSYPIQGVSTLLDNGDPLPQ</sequence>
<protein>
    <submittedName>
        <fullName evidence="1">Uncharacterized protein</fullName>
    </submittedName>
</protein>
<keyword evidence="2" id="KW-1185">Reference proteome</keyword>
<evidence type="ECO:0000313" key="2">
    <source>
        <dbReference type="Proteomes" id="UP000024635"/>
    </source>
</evidence>
<name>A0A016UUK2_9BILA</name>
<evidence type="ECO:0000313" key="1">
    <source>
        <dbReference type="EMBL" id="EYC18487.1"/>
    </source>
</evidence>
<organism evidence="1 2">
    <name type="scientific">Ancylostoma ceylanicum</name>
    <dbReference type="NCBI Taxonomy" id="53326"/>
    <lineage>
        <taxon>Eukaryota</taxon>
        <taxon>Metazoa</taxon>
        <taxon>Ecdysozoa</taxon>
        <taxon>Nematoda</taxon>
        <taxon>Chromadorea</taxon>
        <taxon>Rhabditida</taxon>
        <taxon>Rhabditina</taxon>
        <taxon>Rhabditomorpha</taxon>
        <taxon>Strongyloidea</taxon>
        <taxon>Ancylostomatidae</taxon>
        <taxon>Ancylostomatinae</taxon>
        <taxon>Ancylostoma</taxon>
    </lineage>
</organism>
<comment type="caution">
    <text evidence="1">The sequence shown here is derived from an EMBL/GenBank/DDBJ whole genome shotgun (WGS) entry which is preliminary data.</text>
</comment>
<gene>
    <name evidence="1" type="primary">Acey_s0027.g1541</name>
    <name evidence="1" type="ORF">Y032_0027g1541</name>
</gene>
<reference evidence="2" key="1">
    <citation type="journal article" date="2015" name="Nat. Genet.">
        <title>The genome and transcriptome of the zoonotic hookworm Ancylostoma ceylanicum identify infection-specific gene families.</title>
        <authorList>
            <person name="Schwarz E.M."/>
            <person name="Hu Y."/>
            <person name="Antoshechkin I."/>
            <person name="Miller M.M."/>
            <person name="Sternberg P.W."/>
            <person name="Aroian R.V."/>
        </authorList>
    </citation>
    <scope>NUCLEOTIDE SEQUENCE</scope>
    <source>
        <strain evidence="2">HY135</strain>
    </source>
</reference>